<keyword evidence="1" id="KW-0863">Zinc-finger</keyword>
<dbReference type="SMART" id="SM00355">
    <property type="entry name" value="ZnF_C2H2"/>
    <property type="match status" value="2"/>
</dbReference>
<dbReference type="PROSITE" id="PS00028">
    <property type="entry name" value="ZINC_FINGER_C2H2_1"/>
    <property type="match status" value="2"/>
</dbReference>
<evidence type="ECO:0000313" key="5">
    <source>
        <dbReference type="Proteomes" id="UP000054937"/>
    </source>
</evidence>
<dbReference type="SUPFAM" id="SSF57667">
    <property type="entry name" value="beta-beta-alpha zinc fingers"/>
    <property type="match status" value="1"/>
</dbReference>
<comment type="caution">
    <text evidence="4">The sequence shown here is derived from an EMBL/GenBank/DDBJ whole genome shotgun (WGS) entry which is preliminary data.</text>
</comment>
<feature type="region of interest" description="Disordered" evidence="2">
    <location>
        <begin position="31"/>
        <end position="53"/>
    </location>
</feature>
<dbReference type="GO" id="GO:0008270">
    <property type="term" value="F:zinc ion binding"/>
    <property type="evidence" value="ECO:0007669"/>
    <property type="project" value="UniProtKB-KW"/>
</dbReference>
<keyword evidence="1" id="KW-0479">Metal-binding</keyword>
<dbReference type="OrthoDB" id="8685330at2759"/>
<keyword evidence="5" id="KW-1185">Reference proteome</keyword>
<accession>A0A0V0QNS2</accession>
<dbReference type="InterPro" id="IPR013087">
    <property type="entry name" value="Znf_C2H2_type"/>
</dbReference>
<feature type="domain" description="C2H2-type" evidence="3">
    <location>
        <begin position="116"/>
        <end position="144"/>
    </location>
</feature>
<gene>
    <name evidence="4" type="ORF">PPERSA_04157</name>
</gene>
<evidence type="ECO:0000313" key="4">
    <source>
        <dbReference type="EMBL" id="KRX03605.1"/>
    </source>
</evidence>
<dbReference type="Pfam" id="PF00096">
    <property type="entry name" value="zf-C2H2"/>
    <property type="match status" value="2"/>
</dbReference>
<sequence>MDNQNFMYPLNQQVLSQEMSKFTEQAKELEVRTSNSNQDLSTNSCNIEQPNNLNTYEPQKYKENLTNNKILYINKNNSDIQNGQNRENTCPFCNKSYKHKYIMNVHMRKQHRLNSHKCQQCDESFVSVKDLKIHIEIIHLGVSDYEVEQFNY</sequence>
<name>A0A0V0QNS2_PSEPJ</name>
<proteinExistence type="predicted"/>
<dbReference type="InterPro" id="IPR036236">
    <property type="entry name" value="Znf_C2H2_sf"/>
</dbReference>
<evidence type="ECO:0000259" key="3">
    <source>
        <dbReference type="PROSITE" id="PS50157"/>
    </source>
</evidence>
<dbReference type="EMBL" id="LDAU01000129">
    <property type="protein sequence ID" value="KRX03605.1"/>
    <property type="molecule type" value="Genomic_DNA"/>
</dbReference>
<keyword evidence="1" id="KW-0862">Zinc</keyword>
<organism evidence="4 5">
    <name type="scientific">Pseudocohnilembus persalinus</name>
    <name type="common">Ciliate</name>
    <dbReference type="NCBI Taxonomy" id="266149"/>
    <lineage>
        <taxon>Eukaryota</taxon>
        <taxon>Sar</taxon>
        <taxon>Alveolata</taxon>
        <taxon>Ciliophora</taxon>
        <taxon>Intramacronucleata</taxon>
        <taxon>Oligohymenophorea</taxon>
        <taxon>Scuticociliatia</taxon>
        <taxon>Philasterida</taxon>
        <taxon>Pseudocohnilembidae</taxon>
        <taxon>Pseudocohnilembus</taxon>
    </lineage>
</organism>
<dbReference type="PROSITE" id="PS50157">
    <property type="entry name" value="ZINC_FINGER_C2H2_2"/>
    <property type="match status" value="1"/>
</dbReference>
<evidence type="ECO:0000256" key="2">
    <source>
        <dbReference type="SAM" id="MobiDB-lite"/>
    </source>
</evidence>
<dbReference type="Gene3D" id="3.30.160.60">
    <property type="entry name" value="Classic Zinc Finger"/>
    <property type="match status" value="1"/>
</dbReference>
<evidence type="ECO:0000256" key="1">
    <source>
        <dbReference type="PROSITE-ProRule" id="PRU00042"/>
    </source>
</evidence>
<feature type="compositionally biased region" description="Polar residues" evidence="2">
    <location>
        <begin position="32"/>
        <end position="53"/>
    </location>
</feature>
<protein>
    <recommendedName>
        <fullName evidence="3">C2H2-type domain-containing protein</fullName>
    </recommendedName>
</protein>
<dbReference type="AlphaFoldDB" id="A0A0V0QNS2"/>
<dbReference type="Proteomes" id="UP000054937">
    <property type="component" value="Unassembled WGS sequence"/>
</dbReference>
<reference evidence="4 5" key="1">
    <citation type="journal article" date="2015" name="Sci. Rep.">
        <title>Genome of the facultative scuticociliatosis pathogen Pseudocohnilembus persalinus provides insight into its virulence through horizontal gene transfer.</title>
        <authorList>
            <person name="Xiong J."/>
            <person name="Wang G."/>
            <person name="Cheng J."/>
            <person name="Tian M."/>
            <person name="Pan X."/>
            <person name="Warren A."/>
            <person name="Jiang C."/>
            <person name="Yuan D."/>
            <person name="Miao W."/>
        </authorList>
    </citation>
    <scope>NUCLEOTIDE SEQUENCE [LARGE SCALE GENOMIC DNA]</scope>
    <source>
        <strain evidence="4">36N120E</strain>
    </source>
</reference>
<dbReference type="InParanoid" id="A0A0V0QNS2"/>